<evidence type="ECO:0000256" key="3">
    <source>
        <dbReference type="ARBA" id="ARBA00022969"/>
    </source>
</evidence>
<organism evidence="5 6">
    <name type="scientific">Paenibacillus polymyxa</name>
    <name type="common">Bacillus polymyxa</name>
    <dbReference type="NCBI Taxonomy" id="1406"/>
    <lineage>
        <taxon>Bacteria</taxon>
        <taxon>Bacillati</taxon>
        <taxon>Bacillota</taxon>
        <taxon>Bacilli</taxon>
        <taxon>Bacillales</taxon>
        <taxon>Paenibacillaceae</taxon>
        <taxon>Paenibacillus</taxon>
    </lineage>
</organism>
<dbReference type="RefSeq" id="WP_019686437.1">
    <property type="nucleotide sequence ID" value="NZ_CP036496.1"/>
</dbReference>
<proteinExistence type="inferred from homology"/>
<dbReference type="Pfam" id="PF08141">
    <property type="entry name" value="SspH"/>
    <property type="match status" value="1"/>
</dbReference>
<dbReference type="InterPro" id="IPR012610">
    <property type="entry name" value="SASP_SspH"/>
</dbReference>
<name>A0A378XUB8_PAEPO</name>
<evidence type="ECO:0000256" key="4">
    <source>
        <dbReference type="SAM" id="MobiDB-lite"/>
    </source>
</evidence>
<evidence type="ECO:0000256" key="2">
    <source>
        <dbReference type="ARBA" id="ARBA00006573"/>
    </source>
</evidence>
<dbReference type="EMBL" id="UGSC01000001">
    <property type="protein sequence ID" value="SUA67284.1"/>
    <property type="molecule type" value="Genomic_DNA"/>
</dbReference>
<protein>
    <submittedName>
        <fullName evidence="5">Small acid-soluble spore protein, H-type</fullName>
    </submittedName>
</protein>
<dbReference type="HAMAP" id="MF_00667">
    <property type="entry name" value="SspH"/>
    <property type="match status" value="1"/>
</dbReference>
<reference evidence="5 6" key="1">
    <citation type="submission" date="2018-06" db="EMBL/GenBank/DDBJ databases">
        <authorList>
            <consortium name="Pathogen Informatics"/>
            <person name="Doyle S."/>
        </authorList>
    </citation>
    <scope>NUCLEOTIDE SEQUENCE [LARGE SCALE GENOMIC DNA]</scope>
    <source>
        <strain evidence="5 6">NCTC10343</strain>
    </source>
</reference>
<gene>
    <name evidence="5" type="primary">sspH_1</name>
    <name evidence="5" type="ORF">NCTC10343_01238</name>
</gene>
<dbReference type="GO" id="GO:0042601">
    <property type="term" value="C:endospore-forming forespore"/>
    <property type="evidence" value="ECO:0007669"/>
    <property type="project" value="InterPro"/>
</dbReference>
<sequence length="59" mass="6609">MNVERAKAIYDSNETIAVQLDGKPIWIEHVDEANGMATIQIGSRPGNTQTVRVDRLEEQ</sequence>
<dbReference type="Proteomes" id="UP000254400">
    <property type="component" value="Unassembled WGS sequence"/>
</dbReference>
<dbReference type="AlphaFoldDB" id="A0A378XUB8"/>
<dbReference type="GeneID" id="93350036"/>
<evidence type="ECO:0000256" key="1">
    <source>
        <dbReference type="ARBA" id="ARBA00004288"/>
    </source>
</evidence>
<dbReference type="GO" id="GO:0030436">
    <property type="term" value="P:asexual sporulation"/>
    <property type="evidence" value="ECO:0007669"/>
    <property type="project" value="InterPro"/>
</dbReference>
<dbReference type="GO" id="GO:0030435">
    <property type="term" value="P:sporulation resulting in formation of a cellular spore"/>
    <property type="evidence" value="ECO:0007669"/>
    <property type="project" value="UniProtKB-KW"/>
</dbReference>
<keyword evidence="3" id="KW-0749">Sporulation</keyword>
<evidence type="ECO:0000313" key="5">
    <source>
        <dbReference type="EMBL" id="SUA67284.1"/>
    </source>
</evidence>
<comment type="subcellular location">
    <subcellularLocation>
        <location evidence="1">Spore core</location>
    </subcellularLocation>
</comment>
<evidence type="ECO:0000313" key="6">
    <source>
        <dbReference type="Proteomes" id="UP000254400"/>
    </source>
</evidence>
<feature type="region of interest" description="Disordered" evidence="4">
    <location>
        <begin position="40"/>
        <end position="59"/>
    </location>
</feature>
<accession>A0A378XUB8</accession>
<comment type="similarity">
    <text evidence="2">Belongs to the SspH family.</text>
</comment>
<dbReference type="NCBIfam" id="TIGR02861">
    <property type="entry name" value="SASP_H"/>
    <property type="match status" value="1"/>
</dbReference>